<evidence type="ECO:0000313" key="3">
    <source>
        <dbReference type="EMBL" id="KXB65948.1"/>
    </source>
</evidence>
<dbReference type="InterPro" id="IPR001119">
    <property type="entry name" value="SLH_dom"/>
</dbReference>
<organism evidence="3 4">
    <name type="scientific">Aedoeadaptatus coxii</name>
    <dbReference type="NCBI Taxonomy" id="755172"/>
    <lineage>
        <taxon>Bacteria</taxon>
        <taxon>Bacillati</taxon>
        <taxon>Bacillota</taxon>
        <taxon>Tissierellia</taxon>
        <taxon>Tissierellales</taxon>
        <taxon>Peptoniphilaceae</taxon>
        <taxon>Aedoeadaptatus</taxon>
    </lineage>
</organism>
<dbReference type="CDD" id="cd05379">
    <property type="entry name" value="CAP_bacterial"/>
    <property type="match status" value="1"/>
</dbReference>
<protein>
    <submittedName>
        <fullName evidence="3">SCP-like protein</fullName>
    </submittedName>
</protein>
<dbReference type="Pfam" id="PF00188">
    <property type="entry name" value="CAP"/>
    <property type="match status" value="1"/>
</dbReference>
<dbReference type="STRING" id="755172.HMPREF1863_01159"/>
<proteinExistence type="predicted"/>
<reference evidence="4" key="1">
    <citation type="submission" date="2016-01" db="EMBL/GenBank/DDBJ databases">
        <authorList>
            <person name="Mitreva M."/>
            <person name="Pepin K.H."/>
            <person name="Mihindukulasuriya K.A."/>
            <person name="Fulton R."/>
            <person name="Fronick C."/>
            <person name="O'Laughlin M."/>
            <person name="Miner T."/>
            <person name="Herter B."/>
            <person name="Rosa B.A."/>
            <person name="Cordes M."/>
            <person name="Tomlinson C."/>
            <person name="Wollam A."/>
            <person name="Palsikar V.B."/>
            <person name="Mardis E.R."/>
            <person name="Wilson R.K."/>
        </authorList>
    </citation>
    <scope>NUCLEOTIDE SEQUENCE [LARGE SCALE GENOMIC DNA]</scope>
    <source>
        <strain evidence="4">DNF00729</strain>
    </source>
</reference>
<evidence type="ECO:0000259" key="2">
    <source>
        <dbReference type="PROSITE" id="PS51272"/>
    </source>
</evidence>
<name>A0A134AE26_9FIRM</name>
<dbReference type="AlphaFoldDB" id="A0A134AE26"/>
<keyword evidence="1" id="KW-0732">Signal</keyword>
<evidence type="ECO:0000313" key="4">
    <source>
        <dbReference type="Proteomes" id="UP000070442"/>
    </source>
</evidence>
<dbReference type="InterPro" id="IPR014044">
    <property type="entry name" value="CAP_dom"/>
</dbReference>
<dbReference type="Gene3D" id="3.40.33.10">
    <property type="entry name" value="CAP"/>
    <property type="match status" value="1"/>
</dbReference>
<feature type="signal peptide" evidence="1">
    <location>
        <begin position="1"/>
        <end position="21"/>
    </location>
</feature>
<dbReference type="InterPro" id="IPR035940">
    <property type="entry name" value="CAP_sf"/>
</dbReference>
<dbReference type="PATRIC" id="fig|755172.3.peg.1120"/>
<feature type="chain" id="PRO_5007461629" evidence="1">
    <location>
        <begin position="22"/>
        <end position="377"/>
    </location>
</feature>
<keyword evidence="4" id="KW-1185">Reference proteome</keyword>
<gene>
    <name evidence="3" type="ORF">HMPREF1863_01159</name>
</gene>
<dbReference type="RefSeq" id="WP_068368199.1">
    <property type="nucleotide sequence ID" value="NZ_KQ960178.1"/>
</dbReference>
<evidence type="ECO:0000256" key="1">
    <source>
        <dbReference type="SAM" id="SignalP"/>
    </source>
</evidence>
<dbReference type="EMBL" id="LSDG01000036">
    <property type="protein sequence ID" value="KXB65948.1"/>
    <property type="molecule type" value="Genomic_DNA"/>
</dbReference>
<dbReference type="Pfam" id="PF00395">
    <property type="entry name" value="SLH"/>
    <property type="match status" value="1"/>
</dbReference>
<dbReference type="Proteomes" id="UP000070442">
    <property type="component" value="Unassembled WGS sequence"/>
</dbReference>
<sequence>MKRFFLLALIFLLVLPLPAFAKTTGDEDKIKSFVDNRIVEGDGTGLALDRPITRGELAKVIVSLQHRREDADGMKTKKSPYTDVRESHWANGFINALSLKENDGLPLLAGYEDGSFRPDRAVTYGEVAKIACLMALPATTSDDIAPIPWPTGWMEIAQSLEFSAASFPPNAPALRRHVFTTLYDAHATSESRGKINYIPSPKTLYLEQMKGFNEGTSFDKTLYREEILRLVNDARRKNNLRPLQYMVSLQKGTTLRAKELAEYGDIRIKGKRHKRQNGTPFYTAFRYLPFDPRPHIGENLLMYGLPYGDEKNRSYLADPNFLAAESFRLWMASPSHRANLLDPDYRFMACENYAGATYGDKNYPNTGILVAAMSFYK</sequence>
<feature type="domain" description="SLH" evidence="2">
    <location>
        <begin position="77"/>
        <end position="145"/>
    </location>
</feature>
<accession>A0A134AE26</accession>
<dbReference type="OrthoDB" id="1699243at2"/>
<dbReference type="PROSITE" id="PS51272">
    <property type="entry name" value="SLH"/>
    <property type="match status" value="1"/>
</dbReference>
<dbReference type="SUPFAM" id="SSF55797">
    <property type="entry name" value="PR-1-like"/>
    <property type="match status" value="1"/>
</dbReference>
<comment type="caution">
    <text evidence="3">The sequence shown here is derived from an EMBL/GenBank/DDBJ whole genome shotgun (WGS) entry which is preliminary data.</text>
</comment>